<dbReference type="InterPro" id="IPR056090">
    <property type="entry name" value="DUF7673"/>
</dbReference>
<dbReference type="AlphaFoldDB" id="A0A2A2K0N5"/>
<reference evidence="2 3" key="1">
    <citation type="journal article" date="2017" name="Curr. Biol.">
        <title>Genome architecture and evolution of a unichromosomal asexual nematode.</title>
        <authorList>
            <person name="Fradin H."/>
            <person name="Zegar C."/>
            <person name="Gutwein M."/>
            <person name="Lucas J."/>
            <person name="Kovtun M."/>
            <person name="Corcoran D."/>
            <person name="Baugh L.R."/>
            <person name="Kiontke K."/>
            <person name="Gunsalus K."/>
            <person name="Fitch D.H."/>
            <person name="Piano F."/>
        </authorList>
    </citation>
    <scope>NUCLEOTIDE SEQUENCE [LARGE SCALE GENOMIC DNA]</scope>
    <source>
        <strain evidence="2">PF1309</strain>
    </source>
</reference>
<dbReference type="Pfam" id="PF24720">
    <property type="entry name" value="DUF7673"/>
    <property type="match status" value="1"/>
</dbReference>
<protein>
    <recommendedName>
        <fullName evidence="1">DUF7673 domain-containing protein</fullName>
    </recommendedName>
</protein>
<evidence type="ECO:0000259" key="1">
    <source>
        <dbReference type="Pfam" id="PF24720"/>
    </source>
</evidence>
<comment type="caution">
    <text evidence="2">The sequence shown here is derived from an EMBL/GenBank/DDBJ whole genome shotgun (WGS) entry which is preliminary data.</text>
</comment>
<evidence type="ECO:0000313" key="3">
    <source>
        <dbReference type="Proteomes" id="UP000218231"/>
    </source>
</evidence>
<feature type="domain" description="DUF7673" evidence="1">
    <location>
        <begin position="188"/>
        <end position="271"/>
    </location>
</feature>
<organism evidence="2 3">
    <name type="scientific">Diploscapter pachys</name>
    <dbReference type="NCBI Taxonomy" id="2018661"/>
    <lineage>
        <taxon>Eukaryota</taxon>
        <taxon>Metazoa</taxon>
        <taxon>Ecdysozoa</taxon>
        <taxon>Nematoda</taxon>
        <taxon>Chromadorea</taxon>
        <taxon>Rhabditida</taxon>
        <taxon>Rhabditina</taxon>
        <taxon>Rhabditomorpha</taxon>
        <taxon>Rhabditoidea</taxon>
        <taxon>Rhabditidae</taxon>
        <taxon>Diploscapter</taxon>
    </lineage>
</organism>
<keyword evidence="3" id="KW-1185">Reference proteome</keyword>
<evidence type="ECO:0000313" key="2">
    <source>
        <dbReference type="EMBL" id="PAV67501.1"/>
    </source>
</evidence>
<dbReference type="EMBL" id="LIAE01009914">
    <property type="protein sequence ID" value="PAV67501.1"/>
    <property type="molecule type" value="Genomic_DNA"/>
</dbReference>
<name>A0A2A2K0N5_9BILA</name>
<sequence>MRDGPNAKPLTPEAQWRRDYHKAMFHRRLVGVQPDLFGGKPVTHMYKAAPGPVSDWKPEPVEEKLSRIARDPQATFGIGRPALSPEELAVVIDGAANWLRIAQRVRIAGAFASYDGRAERRIGRKGVIWRLCSPVFAGHTYVYLDPTGAERVEKIVMVELRDVEPIDDALPPQRRPAIRAVSFEDVGEAIARLIVVAGSDTGQASRAADFLLAWWDGSAWGHFPVLHLCNCDPGISEDMLIVMAHLAAEPSVYPDAWGYRDAMAALVEQWRPA</sequence>
<proteinExistence type="predicted"/>
<accession>A0A2A2K0N5</accession>
<dbReference type="OrthoDB" id="10385583at2759"/>
<dbReference type="Proteomes" id="UP000218231">
    <property type="component" value="Unassembled WGS sequence"/>
</dbReference>
<gene>
    <name evidence="2" type="ORF">WR25_05832</name>
</gene>